<protein>
    <recommendedName>
        <fullName evidence="3">XRE family transcriptional regulator</fullName>
    </recommendedName>
</protein>
<accession>A0ABV6BAC2</accession>
<dbReference type="RefSeq" id="WP_377241335.1">
    <property type="nucleotide sequence ID" value="NZ_JBHLXP010000001.1"/>
</dbReference>
<gene>
    <name evidence="1" type="ORF">ACFFJP_05690</name>
</gene>
<evidence type="ECO:0008006" key="3">
    <source>
        <dbReference type="Google" id="ProtNLM"/>
    </source>
</evidence>
<dbReference type="EMBL" id="JBHLXP010000001">
    <property type="protein sequence ID" value="MFC0047772.1"/>
    <property type="molecule type" value="Genomic_DNA"/>
</dbReference>
<evidence type="ECO:0000313" key="1">
    <source>
        <dbReference type="EMBL" id="MFC0047772.1"/>
    </source>
</evidence>
<keyword evidence="2" id="KW-1185">Reference proteome</keyword>
<evidence type="ECO:0000313" key="2">
    <source>
        <dbReference type="Proteomes" id="UP001589813"/>
    </source>
</evidence>
<dbReference type="Proteomes" id="UP001589813">
    <property type="component" value="Unassembled WGS sequence"/>
</dbReference>
<comment type="caution">
    <text evidence="1">The sequence shown here is derived from an EMBL/GenBank/DDBJ whole genome shotgun (WGS) entry which is preliminary data.</text>
</comment>
<reference evidence="1 2" key="1">
    <citation type="submission" date="2024-09" db="EMBL/GenBank/DDBJ databases">
        <authorList>
            <person name="Sun Q."/>
            <person name="Mori K."/>
        </authorList>
    </citation>
    <scope>NUCLEOTIDE SEQUENCE [LARGE SCALE GENOMIC DNA]</scope>
    <source>
        <strain evidence="1 2">KCTC 23315</strain>
    </source>
</reference>
<sequence length="148" mass="16238">MTDVIKNLAKNLKQIFEQAKTNPTRFCELCADNGVTVGRSTLSRLFTEDANIGIAMLNDIAAGIRLLPGFDWVTPDRLIADEMQSDSVLVDSASFSGFIGRLMVDLDELDWIELKNEISTISDVAALLAKQYGIEVARTSQARALKSV</sequence>
<name>A0ABV6BAC2_9GAMM</name>
<organism evidence="1 2">
    <name type="scientific">Rheinheimera tilapiae</name>
    <dbReference type="NCBI Taxonomy" id="875043"/>
    <lineage>
        <taxon>Bacteria</taxon>
        <taxon>Pseudomonadati</taxon>
        <taxon>Pseudomonadota</taxon>
        <taxon>Gammaproteobacteria</taxon>
        <taxon>Chromatiales</taxon>
        <taxon>Chromatiaceae</taxon>
        <taxon>Rheinheimera</taxon>
    </lineage>
</organism>
<proteinExistence type="predicted"/>